<evidence type="ECO:0000256" key="3">
    <source>
        <dbReference type="ARBA" id="ARBA00022989"/>
    </source>
</evidence>
<comment type="function">
    <text evidence="5">Probably involved in the biogenesis of the COX complex.</text>
</comment>
<dbReference type="InterPro" id="IPR045214">
    <property type="entry name" value="Surf1/Surf4"/>
</dbReference>
<dbReference type="PROSITE" id="PS50895">
    <property type="entry name" value="SURF1"/>
    <property type="match status" value="1"/>
</dbReference>
<dbReference type="EMBL" id="JAAGAX010000004">
    <property type="protein sequence ID" value="KAF2317516.1"/>
    <property type="molecule type" value="Genomic_DNA"/>
</dbReference>
<gene>
    <name evidence="6" type="ORF">GH714_023798</name>
</gene>
<dbReference type="AlphaFoldDB" id="A0A6A6MYN8"/>
<evidence type="ECO:0000313" key="7">
    <source>
        <dbReference type="Proteomes" id="UP000467840"/>
    </source>
</evidence>
<keyword evidence="4" id="KW-0472">Membrane</keyword>
<comment type="caution">
    <text evidence="6">The sequence shown here is derived from an EMBL/GenBank/DDBJ whole genome shotgun (WGS) entry which is preliminary data.</text>
</comment>
<dbReference type="PANTHER" id="PTHR23427">
    <property type="entry name" value="SURFEIT LOCUS PROTEIN"/>
    <property type="match status" value="1"/>
</dbReference>
<keyword evidence="2" id="KW-0812">Transmembrane</keyword>
<dbReference type="Proteomes" id="UP000467840">
    <property type="component" value="Chromosome 6"/>
</dbReference>
<evidence type="ECO:0000256" key="4">
    <source>
        <dbReference type="ARBA" id="ARBA00023136"/>
    </source>
</evidence>
<evidence type="ECO:0000256" key="2">
    <source>
        <dbReference type="ARBA" id="ARBA00022692"/>
    </source>
</evidence>
<dbReference type="Pfam" id="PF02104">
    <property type="entry name" value="SURF1"/>
    <property type="match status" value="1"/>
</dbReference>
<sequence>MLDYRQKRLEIEPVNFNDLSPSSELLDTLEFRRVACKGFFDEKRSIYVGPRSRSISGVTENGYYVITPLMPIPNNPERSINSEDKMFSSCDLQDQIPAVTPVEVVGVVRGSEKPSIFVPENASSSGQWFYVDVPAIARACELPENTLYVEDINENVSSACPYPLPKDVNTLIRSSVMPQDHLNYTLTWYASSVT</sequence>
<keyword evidence="5" id="KW-0496">Mitochondrion</keyword>
<comment type="similarity">
    <text evidence="5">Belongs to the SURF1 family.</text>
</comment>
<organism evidence="6 7">
    <name type="scientific">Hevea brasiliensis</name>
    <name type="common">Para rubber tree</name>
    <name type="synonym">Siphonia brasiliensis</name>
    <dbReference type="NCBI Taxonomy" id="3981"/>
    <lineage>
        <taxon>Eukaryota</taxon>
        <taxon>Viridiplantae</taxon>
        <taxon>Streptophyta</taxon>
        <taxon>Embryophyta</taxon>
        <taxon>Tracheophyta</taxon>
        <taxon>Spermatophyta</taxon>
        <taxon>Magnoliopsida</taxon>
        <taxon>eudicotyledons</taxon>
        <taxon>Gunneridae</taxon>
        <taxon>Pentapetalae</taxon>
        <taxon>rosids</taxon>
        <taxon>fabids</taxon>
        <taxon>Malpighiales</taxon>
        <taxon>Euphorbiaceae</taxon>
        <taxon>Crotonoideae</taxon>
        <taxon>Micrandreae</taxon>
        <taxon>Hevea</taxon>
    </lineage>
</organism>
<dbReference type="GO" id="GO:0005743">
    <property type="term" value="C:mitochondrial inner membrane"/>
    <property type="evidence" value="ECO:0007669"/>
    <property type="project" value="UniProtKB-SubCell"/>
</dbReference>
<reference evidence="6 7" key="1">
    <citation type="journal article" date="2020" name="Mol. Plant">
        <title>The Chromosome-Based Rubber Tree Genome Provides New Insights into Spurge Genome Evolution and Rubber Biosynthesis.</title>
        <authorList>
            <person name="Liu J."/>
            <person name="Shi C."/>
            <person name="Shi C.C."/>
            <person name="Li W."/>
            <person name="Zhang Q.J."/>
            <person name="Zhang Y."/>
            <person name="Li K."/>
            <person name="Lu H.F."/>
            <person name="Shi C."/>
            <person name="Zhu S.T."/>
            <person name="Xiao Z.Y."/>
            <person name="Nan H."/>
            <person name="Yue Y."/>
            <person name="Zhu X.G."/>
            <person name="Wu Y."/>
            <person name="Hong X.N."/>
            <person name="Fan G.Y."/>
            <person name="Tong Y."/>
            <person name="Zhang D."/>
            <person name="Mao C.L."/>
            <person name="Liu Y.L."/>
            <person name="Hao S.J."/>
            <person name="Liu W.Q."/>
            <person name="Lv M.Q."/>
            <person name="Zhang H.B."/>
            <person name="Liu Y."/>
            <person name="Hu-Tang G.R."/>
            <person name="Wang J.P."/>
            <person name="Wang J.H."/>
            <person name="Sun Y.H."/>
            <person name="Ni S.B."/>
            <person name="Chen W.B."/>
            <person name="Zhang X.C."/>
            <person name="Jiao Y.N."/>
            <person name="Eichler E.E."/>
            <person name="Li G.H."/>
            <person name="Liu X."/>
            <person name="Gao L.Z."/>
        </authorList>
    </citation>
    <scope>NUCLEOTIDE SEQUENCE [LARGE SCALE GENOMIC DNA]</scope>
    <source>
        <strain evidence="7">cv. GT1</strain>
        <tissue evidence="6">Leaf</tissue>
    </source>
</reference>
<evidence type="ECO:0000313" key="6">
    <source>
        <dbReference type="EMBL" id="KAF2317516.1"/>
    </source>
</evidence>
<dbReference type="InterPro" id="IPR002994">
    <property type="entry name" value="Surf1/Shy1"/>
</dbReference>
<keyword evidence="3" id="KW-1133">Transmembrane helix</keyword>
<name>A0A6A6MYN8_HEVBR</name>
<keyword evidence="5" id="KW-0999">Mitochondrion inner membrane</keyword>
<protein>
    <recommendedName>
        <fullName evidence="5">SURF1-like protein</fullName>
    </recommendedName>
</protein>
<comment type="subcellular location">
    <subcellularLocation>
        <location evidence="1">Membrane</location>
    </subcellularLocation>
    <subcellularLocation>
        <location evidence="5">Mitochondrion inner membrane</location>
        <topology evidence="5">Multi-pass membrane protein</topology>
    </subcellularLocation>
</comment>
<evidence type="ECO:0000256" key="1">
    <source>
        <dbReference type="ARBA" id="ARBA00004370"/>
    </source>
</evidence>
<keyword evidence="7" id="KW-1185">Reference proteome</keyword>
<proteinExistence type="inferred from homology"/>
<evidence type="ECO:0000256" key="5">
    <source>
        <dbReference type="RuleBase" id="RU363076"/>
    </source>
</evidence>
<dbReference type="PANTHER" id="PTHR23427:SF2">
    <property type="entry name" value="SURFEIT LOCUS PROTEIN 1"/>
    <property type="match status" value="1"/>
</dbReference>
<accession>A0A6A6MYN8</accession>